<dbReference type="Proteomes" id="UP001219568">
    <property type="component" value="Unassembled WGS sequence"/>
</dbReference>
<reference evidence="1" key="2">
    <citation type="submission" date="2023-01" db="EMBL/GenBank/DDBJ databases">
        <authorList>
            <person name="Petersen C."/>
        </authorList>
    </citation>
    <scope>NUCLEOTIDE SEQUENCE</scope>
    <source>
        <strain evidence="1">IBT 15450</strain>
    </source>
</reference>
<protein>
    <submittedName>
        <fullName evidence="1">Uncharacterized protein</fullName>
    </submittedName>
</protein>
<sequence>MASSVATLQHKNIGLQLGHSSTGIFDVPNLNPDCDITVSLLTDLLHPWDLIGSTFRRCKQPYGAGAVFDDEWKGDVEICSPIDDPNPNWK</sequence>
<dbReference type="EMBL" id="JAQJZL010000015">
    <property type="protein sequence ID" value="KAJ6027065.1"/>
    <property type="molecule type" value="Genomic_DNA"/>
</dbReference>
<evidence type="ECO:0000313" key="1">
    <source>
        <dbReference type="EMBL" id="KAJ6027065.1"/>
    </source>
</evidence>
<organism evidence="1 2">
    <name type="scientific">Penicillium canescens</name>
    <dbReference type="NCBI Taxonomy" id="5083"/>
    <lineage>
        <taxon>Eukaryota</taxon>
        <taxon>Fungi</taxon>
        <taxon>Dikarya</taxon>
        <taxon>Ascomycota</taxon>
        <taxon>Pezizomycotina</taxon>
        <taxon>Eurotiomycetes</taxon>
        <taxon>Eurotiomycetidae</taxon>
        <taxon>Eurotiales</taxon>
        <taxon>Aspergillaceae</taxon>
        <taxon>Penicillium</taxon>
    </lineage>
</organism>
<proteinExistence type="predicted"/>
<comment type="caution">
    <text evidence="1">The sequence shown here is derived from an EMBL/GenBank/DDBJ whole genome shotgun (WGS) entry which is preliminary data.</text>
</comment>
<evidence type="ECO:0000313" key="2">
    <source>
        <dbReference type="Proteomes" id="UP001219568"/>
    </source>
</evidence>
<keyword evidence="2" id="KW-1185">Reference proteome</keyword>
<gene>
    <name evidence="1" type="ORF">N7460_011882</name>
</gene>
<dbReference type="AlphaFoldDB" id="A0AAD6I1A2"/>
<name>A0AAD6I1A2_PENCN</name>
<reference evidence="1" key="1">
    <citation type="journal article" date="2023" name="IMA Fungus">
        <title>Comparative genomic study of the Penicillium genus elucidates a diverse pangenome and 15 lateral gene transfer events.</title>
        <authorList>
            <person name="Petersen C."/>
            <person name="Sorensen T."/>
            <person name="Nielsen M.R."/>
            <person name="Sondergaard T.E."/>
            <person name="Sorensen J.L."/>
            <person name="Fitzpatrick D.A."/>
            <person name="Frisvad J.C."/>
            <person name="Nielsen K.L."/>
        </authorList>
    </citation>
    <scope>NUCLEOTIDE SEQUENCE</scope>
    <source>
        <strain evidence="1">IBT 15450</strain>
    </source>
</reference>
<accession>A0AAD6I1A2</accession>